<dbReference type="AlphaFoldDB" id="A0A067SNA7"/>
<name>A0A067SNA7_GALM3</name>
<dbReference type="EMBL" id="KL142392">
    <property type="protein sequence ID" value="KDR71487.1"/>
    <property type="molecule type" value="Genomic_DNA"/>
</dbReference>
<reference evidence="2" key="1">
    <citation type="journal article" date="2014" name="Proc. Natl. Acad. Sci. U.S.A.">
        <title>Extensive sampling of basidiomycete genomes demonstrates inadequacy of the white-rot/brown-rot paradigm for wood decay fungi.</title>
        <authorList>
            <person name="Riley R."/>
            <person name="Salamov A.A."/>
            <person name="Brown D.W."/>
            <person name="Nagy L.G."/>
            <person name="Floudas D."/>
            <person name="Held B.W."/>
            <person name="Levasseur A."/>
            <person name="Lombard V."/>
            <person name="Morin E."/>
            <person name="Otillar R."/>
            <person name="Lindquist E.A."/>
            <person name="Sun H."/>
            <person name="LaButti K.M."/>
            <person name="Schmutz J."/>
            <person name="Jabbour D."/>
            <person name="Luo H."/>
            <person name="Baker S.E."/>
            <person name="Pisabarro A.G."/>
            <person name="Walton J.D."/>
            <person name="Blanchette R.A."/>
            <person name="Henrissat B."/>
            <person name="Martin F."/>
            <person name="Cullen D."/>
            <person name="Hibbett D.S."/>
            <person name="Grigoriev I.V."/>
        </authorList>
    </citation>
    <scope>NUCLEOTIDE SEQUENCE [LARGE SCALE GENOMIC DNA]</scope>
    <source>
        <strain evidence="2">CBS 339.88</strain>
    </source>
</reference>
<dbReference type="Proteomes" id="UP000027222">
    <property type="component" value="Unassembled WGS sequence"/>
</dbReference>
<dbReference type="InterPro" id="IPR011333">
    <property type="entry name" value="SKP1/BTB/POZ_sf"/>
</dbReference>
<evidence type="ECO:0008006" key="3">
    <source>
        <dbReference type="Google" id="ProtNLM"/>
    </source>
</evidence>
<dbReference type="SUPFAM" id="SSF54695">
    <property type="entry name" value="POZ domain"/>
    <property type="match status" value="1"/>
</dbReference>
<evidence type="ECO:0000313" key="2">
    <source>
        <dbReference type="Proteomes" id="UP000027222"/>
    </source>
</evidence>
<organism evidence="1 2">
    <name type="scientific">Galerina marginata (strain CBS 339.88)</name>
    <dbReference type="NCBI Taxonomy" id="685588"/>
    <lineage>
        <taxon>Eukaryota</taxon>
        <taxon>Fungi</taxon>
        <taxon>Dikarya</taxon>
        <taxon>Basidiomycota</taxon>
        <taxon>Agaricomycotina</taxon>
        <taxon>Agaricomycetes</taxon>
        <taxon>Agaricomycetidae</taxon>
        <taxon>Agaricales</taxon>
        <taxon>Agaricineae</taxon>
        <taxon>Strophariaceae</taxon>
        <taxon>Galerina</taxon>
    </lineage>
</organism>
<proteinExistence type="predicted"/>
<dbReference type="STRING" id="685588.A0A067SNA7"/>
<keyword evidence="2" id="KW-1185">Reference proteome</keyword>
<protein>
    <recommendedName>
        <fullName evidence="3">BTB domain-containing protein</fullName>
    </recommendedName>
</protein>
<sequence>MDEGTYCKEFFWTNVFFKVEDTLFSVPRCEFEQSSEVFAGMFILPSGPSASVEGGDKEHPIVLEGYKKDDFACLLKVMYPTARSLISGTNIDLVLTKEEWVSVLKLSTIWNMKQIREYAIHRLSTDMALSAIDKINLARAHKFAGWLEEGVTCLVNGDHVLTREELSTLGWETASLILWIKDQLGHSVNNSNTLRFRKDMIKCGFCTSSASLFSGSHNCFSCGYALLGEEELTCAGSSTSGAAEIVVALRQIACSRCGYGSALYNSHATCSSCSATTYSQHSHNVRITLKKPSKQMIQEVFGDEIEELTMSVT</sequence>
<dbReference type="HOGENOM" id="CLU_047592_2_0_1"/>
<evidence type="ECO:0000313" key="1">
    <source>
        <dbReference type="EMBL" id="KDR71487.1"/>
    </source>
</evidence>
<dbReference type="Gene3D" id="3.30.710.10">
    <property type="entry name" value="Potassium Channel Kv1.1, Chain A"/>
    <property type="match status" value="1"/>
</dbReference>
<dbReference type="OrthoDB" id="2593747at2759"/>
<accession>A0A067SNA7</accession>
<gene>
    <name evidence="1" type="ORF">GALMADRAFT_229463</name>
</gene>